<feature type="signal peptide" evidence="1">
    <location>
        <begin position="1"/>
        <end position="22"/>
    </location>
</feature>
<dbReference type="PROSITE" id="PS50853">
    <property type="entry name" value="FN3"/>
    <property type="match status" value="1"/>
</dbReference>
<dbReference type="Proteomes" id="UP000321578">
    <property type="component" value="Unassembled WGS sequence"/>
</dbReference>
<feature type="domain" description="Fibronectin type-III" evidence="2">
    <location>
        <begin position="33"/>
        <end position="130"/>
    </location>
</feature>
<accession>A0A5C6ZMT1</accession>
<comment type="caution">
    <text evidence="3">The sequence shown here is derived from an EMBL/GenBank/DDBJ whole genome shotgun (WGS) entry which is preliminary data.</text>
</comment>
<dbReference type="RefSeq" id="WP_147084714.1">
    <property type="nucleotide sequence ID" value="NZ_VORM01000003.1"/>
</dbReference>
<dbReference type="AlphaFoldDB" id="A0A5C6ZMT1"/>
<evidence type="ECO:0000313" key="4">
    <source>
        <dbReference type="Proteomes" id="UP000321578"/>
    </source>
</evidence>
<keyword evidence="4" id="KW-1185">Reference proteome</keyword>
<evidence type="ECO:0000256" key="1">
    <source>
        <dbReference type="SAM" id="SignalP"/>
    </source>
</evidence>
<dbReference type="InterPro" id="IPR036116">
    <property type="entry name" value="FN3_sf"/>
</dbReference>
<dbReference type="EMBL" id="VORO01000001">
    <property type="protein sequence ID" value="TXD91252.1"/>
    <property type="molecule type" value="Genomic_DNA"/>
</dbReference>
<dbReference type="CDD" id="cd00063">
    <property type="entry name" value="FN3"/>
    <property type="match status" value="1"/>
</dbReference>
<evidence type="ECO:0000313" key="3">
    <source>
        <dbReference type="EMBL" id="TXD91252.1"/>
    </source>
</evidence>
<name>A0A5C6ZMT1_9FLAO</name>
<reference evidence="3 4" key="1">
    <citation type="submission" date="2019-08" db="EMBL/GenBank/DDBJ databases">
        <title>Genomes of Subsaximicrobium wynnwilliamsii strains.</title>
        <authorList>
            <person name="Bowman J.P."/>
        </authorList>
    </citation>
    <scope>NUCLEOTIDE SEQUENCE [LARGE SCALE GENOMIC DNA]</scope>
    <source>
        <strain evidence="3 4">2-80-2</strain>
    </source>
</reference>
<sequence>MKTYFIKTVVLLGVFFISSCESDDSPELLAPTATSETTASNIEATYTTIEINGNVSSTGGSEITSRGVCWSTNQDPTINDSKTTETSNTFTSTIDGLVANTTYNFRVYATNSVGTSYGTVQAFSTSSLDDTMWDFLIVYDPNQSTNADVTFNSDGTTLYDEPSSPGTYASNGTWSLNGNVLTYDIDTDPNNNSSYLFTGTLSNNTMTGTLTHYTGVLNWSATKY</sequence>
<dbReference type="InterPro" id="IPR013783">
    <property type="entry name" value="Ig-like_fold"/>
</dbReference>
<keyword evidence="1" id="KW-0732">Signal</keyword>
<organism evidence="3 4">
    <name type="scientific">Subsaximicrobium wynnwilliamsii</name>
    <dbReference type="NCBI Taxonomy" id="291179"/>
    <lineage>
        <taxon>Bacteria</taxon>
        <taxon>Pseudomonadati</taxon>
        <taxon>Bacteroidota</taxon>
        <taxon>Flavobacteriia</taxon>
        <taxon>Flavobacteriales</taxon>
        <taxon>Flavobacteriaceae</taxon>
        <taxon>Subsaximicrobium</taxon>
    </lineage>
</organism>
<proteinExistence type="predicted"/>
<dbReference type="Gene3D" id="2.60.40.10">
    <property type="entry name" value="Immunoglobulins"/>
    <property type="match status" value="1"/>
</dbReference>
<feature type="chain" id="PRO_5022823623" evidence="1">
    <location>
        <begin position="23"/>
        <end position="224"/>
    </location>
</feature>
<evidence type="ECO:0000259" key="2">
    <source>
        <dbReference type="PROSITE" id="PS50853"/>
    </source>
</evidence>
<dbReference type="PROSITE" id="PS51257">
    <property type="entry name" value="PROKAR_LIPOPROTEIN"/>
    <property type="match status" value="1"/>
</dbReference>
<dbReference type="SUPFAM" id="SSF49265">
    <property type="entry name" value="Fibronectin type III"/>
    <property type="match status" value="1"/>
</dbReference>
<dbReference type="SMART" id="SM00060">
    <property type="entry name" value="FN3"/>
    <property type="match status" value="1"/>
</dbReference>
<dbReference type="InterPro" id="IPR003961">
    <property type="entry name" value="FN3_dom"/>
</dbReference>
<gene>
    <name evidence="3" type="ORF">ESY86_01305</name>
</gene>
<dbReference type="OrthoDB" id="9805760at2"/>
<protein>
    <submittedName>
        <fullName evidence="3">Fibronectin type III domain-containing protein</fullName>
    </submittedName>
</protein>